<reference evidence="2 3" key="1">
    <citation type="journal article" date="2021" name="Elife">
        <title>Chloroplast acquisition without the gene transfer in kleptoplastic sea slugs, Plakobranchus ocellatus.</title>
        <authorList>
            <person name="Maeda T."/>
            <person name="Takahashi S."/>
            <person name="Yoshida T."/>
            <person name="Shimamura S."/>
            <person name="Takaki Y."/>
            <person name="Nagai Y."/>
            <person name="Toyoda A."/>
            <person name="Suzuki Y."/>
            <person name="Arimoto A."/>
            <person name="Ishii H."/>
            <person name="Satoh N."/>
            <person name="Nishiyama T."/>
            <person name="Hasebe M."/>
            <person name="Maruyama T."/>
            <person name="Minagawa J."/>
            <person name="Obokata J."/>
            <person name="Shigenobu S."/>
        </authorList>
    </citation>
    <scope>NUCLEOTIDE SEQUENCE [LARGE SCALE GENOMIC DNA]</scope>
</reference>
<protein>
    <submittedName>
        <fullName evidence="2">Uncharacterized protein</fullName>
    </submittedName>
</protein>
<evidence type="ECO:0000313" key="2">
    <source>
        <dbReference type="EMBL" id="GFN92766.1"/>
    </source>
</evidence>
<feature type="region of interest" description="Disordered" evidence="1">
    <location>
        <begin position="1"/>
        <end position="29"/>
    </location>
</feature>
<evidence type="ECO:0000313" key="3">
    <source>
        <dbReference type="Proteomes" id="UP000735302"/>
    </source>
</evidence>
<dbReference type="EMBL" id="BLXT01002298">
    <property type="protein sequence ID" value="GFN92766.1"/>
    <property type="molecule type" value="Genomic_DNA"/>
</dbReference>
<accession>A0AAV3ZE10</accession>
<keyword evidence="3" id="KW-1185">Reference proteome</keyword>
<dbReference type="Proteomes" id="UP000735302">
    <property type="component" value="Unassembled WGS sequence"/>
</dbReference>
<feature type="compositionally biased region" description="Low complexity" evidence="1">
    <location>
        <begin position="15"/>
        <end position="29"/>
    </location>
</feature>
<sequence>MLHTSFVAGSHHRSSNMNTTNNSSSSSSSSYSLVRFSTVTHRLVGPLARNHRHRKFAGSLRRMGDELYLRRLPIGILAAILITKLTFSADEEDKAFCLPRFTNCQSSVDRTTRV</sequence>
<gene>
    <name evidence="2" type="ORF">PoB_001927200</name>
</gene>
<evidence type="ECO:0000256" key="1">
    <source>
        <dbReference type="SAM" id="MobiDB-lite"/>
    </source>
</evidence>
<name>A0AAV3ZE10_9GAST</name>
<proteinExistence type="predicted"/>
<dbReference type="AlphaFoldDB" id="A0AAV3ZE10"/>
<comment type="caution">
    <text evidence="2">The sequence shown here is derived from an EMBL/GenBank/DDBJ whole genome shotgun (WGS) entry which is preliminary data.</text>
</comment>
<organism evidence="2 3">
    <name type="scientific">Plakobranchus ocellatus</name>
    <dbReference type="NCBI Taxonomy" id="259542"/>
    <lineage>
        <taxon>Eukaryota</taxon>
        <taxon>Metazoa</taxon>
        <taxon>Spiralia</taxon>
        <taxon>Lophotrochozoa</taxon>
        <taxon>Mollusca</taxon>
        <taxon>Gastropoda</taxon>
        <taxon>Heterobranchia</taxon>
        <taxon>Euthyneura</taxon>
        <taxon>Panpulmonata</taxon>
        <taxon>Sacoglossa</taxon>
        <taxon>Placobranchoidea</taxon>
        <taxon>Plakobranchidae</taxon>
        <taxon>Plakobranchus</taxon>
    </lineage>
</organism>